<dbReference type="Proteomes" id="UP001054945">
    <property type="component" value="Unassembled WGS sequence"/>
</dbReference>
<name>A0AAV4N4Y1_CAEEX</name>
<dbReference type="EMBL" id="BPLR01002901">
    <property type="protein sequence ID" value="GIX79131.1"/>
    <property type="molecule type" value="Genomic_DNA"/>
</dbReference>
<dbReference type="AlphaFoldDB" id="A0AAV4N4Y1"/>
<evidence type="ECO:0000313" key="1">
    <source>
        <dbReference type="EMBL" id="GIX79131.1"/>
    </source>
</evidence>
<comment type="caution">
    <text evidence="1">The sequence shown here is derived from an EMBL/GenBank/DDBJ whole genome shotgun (WGS) entry which is preliminary data.</text>
</comment>
<evidence type="ECO:0000313" key="2">
    <source>
        <dbReference type="Proteomes" id="UP001054945"/>
    </source>
</evidence>
<reference evidence="1 2" key="1">
    <citation type="submission" date="2021-06" db="EMBL/GenBank/DDBJ databases">
        <title>Caerostris extrusa draft genome.</title>
        <authorList>
            <person name="Kono N."/>
            <person name="Arakawa K."/>
        </authorList>
    </citation>
    <scope>NUCLEOTIDE SEQUENCE [LARGE SCALE GENOMIC DNA]</scope>
</reference>
<accession>A0AAV4N4Y1</accession>
<gene>
    <name evidence="1" type="ORF">CEXT_263391</name>
</gene>
<keyword evidence="2" id="KW-1185">Reference proteome</keyword>
<sequence>MSAFFRSIPGSVVCRETSAFLFLYCNLLKSCLLVSTIPYFFLITMVLCKGVLWVLDFGREPVFSPEVVICSLGSPEIFQYCFVSTCSSGSMSD</sequence>
<organism evidence="1 2">
    <name type="scientific">Caerostris extrusa</name>
    <name type="common">Bark spider</name>
    <name type="synonym">Caerostris bankana</name>
    <dbReference type="NCBI Taxonomy" id="172846"/>
    <lineage>
        <taxon>Eukaryota</taxon>
        <taxon>Metazoa</taxon>
        <taxon>Ecdysozoa</taxon>
        <taxon>Arthropoda</taxon>
        <taxon>Chelicerata</taxon>
        <taxon>Arachnida</taxon>
        <taxon>Araneae</taxon>
        <taxon>Araneomorphae</taxon>
        <taxon>Entelegynae</taxon>
        <taxon>Araneoidea</taxon>
        <taxon>Araneidae</taxon>
        <taxon>Caerostris</taxon>
    </lineage>
</organism>
<proteinExistence type="predicted"/>
<protein>
    <submittedName>
        <fullName evidence="1">Uncharacterized protein</fullName>
    </submittedName>
</protein>